<dbReference type="SUPFAM" id="SSF88946">
    <property type="entry name" value="Sigma2 domain of RNA polymerase sigma factors"/>
    <property type="match status" value="1"/>
</dbReference>
<keyword evidence="3 6" id="KW-0731">Sigma factor</keyword>
<dbReference type="InterPro" id="IPR013324">
    <property type="entry name" value="RNA_pol_sigma_r3/r4-like"/>
</dbReference>
<keyword evidence="4 6" id="KW-0238">DNA-binding</keyword>
<evidence type="ECO:0000256" key="2">
    <source>
        <dbReference type="ARBA" id="ARBA00023015"/>
    </source>
</evidence>
<dbReference type="GO" id="GO:0003677">
    <property type="term" value="F:DNA binding"/>
    <property type="evidence" value="ECO:0007669"/>
    <property type="project" value="UniProtKB-KW"/>
</dbReference>
<evidence type="ECO:0000256" key="4">
    <source>
        <dbReference type="ARBA" id="ARBA00023125"/>
    </source>
</evidence>
<dbReference type="EMBL" id="CP013099">
    <property type="protein sequence ID" value="ALP51856.1"/>
    <property type="molecule type" value="Genomic_DNA"/>
</dbReference>
<evidence type="ECO:0000256" key="5">
    <source>
        <dbReference type="ARBA" id="ARBA00023163"/>
    </source>
</evidence>
<dbReference type="InterPro" id="IPR036388">
    <property type="entry name" value="WH-like_DNA-bd_sf"/>
</dbReference>
<dbReference type="NCBIfam" id="TIGR02943">
    <property type="entry name" value="Sig70_famx1"/>
    <property type="match status" value="1"/>
</dbReference>
<dbReference type="Proteomes" id="UP000055136">
    <property type="component" value="Chromosome"/>
</dbReference>
<dbReference type="PANTHER" id="PTHR43133">
    <property type="entry name" value="RNA POLYMERASE ECF-TYPE SIGMA FACTO"/>
    <property type="match status" value="1"/>
</dbReference>
<dbReference type="SUPFAM" id="SSF88659">
    <property type="entry name" value="Sigma3 and sigma4 domains of RNA polymerase sigma factors"/>
    <property type="match status" value="1"/>
</dbReference>
<dbReference type="GO" id="GO:0006352">
    <property type="term" value="P:DNA-templated transcription initiation"/>
    <property type="evidence" value="ECO:0007669"/>
    <property type="project" value="InterPro"/>
</dbReference>
<organism evidence="8 9">
    <name type="scientific">Candidatus Tenderia electrophaga</name>
    <dbReference type="NCBI Taxonomy" id="1748243"/>
    <lineage>
        <taxon>Bacteria</taxon>
        <taxon>Pseudomonadati</taxon>
        <taxon>Pseudomonadota</taxon>
        <taxon>Gammaproteobacteria</taxon>
        <taxon>Candidatus Tenderiales</taxon>
        <taxon>Candidatus Tenderiaceae</taxon>
        <taxon>Candidatus Tenderia</taxon>
    </lineage>
</organism>
<feature type="domain" description="RNA polymerase sigma-70 region 2" evidence="7">
    <location>
        <begin position="14"/>
        <end position="77"/>
    </location>
</feature>
<dbReference type="InterPro" id="IPR007627">
    <property type="entry name" value="RNA_pol_sigma70_r2"/>
</dbReference>
<keyword evidence="5 6" id="KW-0804">Transcription</keyword>
<evidence type="ECO:0000256" key="3">
    <source>
        <dbReference type="ARBA" id="ARBA00023082"/>
    </source>
</evidence>
<dbReference type="Gene3D" id="1.10.1740.10">
    <property type="match status" value="1"/>
</dbReference>
<keyword evidence="2 6" id="KW-0805">Transcription regulation</keyword>
<dbReference type="InterPro" id="IPR014284">
    <property type="entry name" value="RNA_pol_sigma-70_dom"/>
</dbReference>
<proteinExistence type="inferred from homology"/>
<comment type="similarity">
    <text evidence="1 6">Belongs to the sigma-70 factor family. ECF subfamily.</text>
</comment>
<reference evidence="8" key="1">
    <citation type="submission" date="2015-10" db="EMBL/GenBank/DDBJ databases">
        <title>Description of Candidatus Tenderia electrophaga gen. nov, sp. nov., an Uncultivated Electroautotroph from a Biocathode Enrichment.</title>
        <authorList>
            <person name="Eddie B.J."/>
            <person name="Malanoski A.P."/>
            <person name="Wang Z."/>
            <person name="Hall R.J."/>
            <person name="Oh S.D."/>
            <person name="Heiner C."/>
            <person name="Lin B."/>
            <person name="Strycharz-Glaven S.M."/>
        </authorList>
    </citation>
    <scope>NUCLEOTIDE SEQUENCE [LARGE SCALE GENOMIC DNA]</scope>
    <source>
        <strain evidence="8">NRL1</strain>
    </source>
</reference>
<protein>
    <recommendedName>
        <fullName evidence="6">RNA polymerase sigma factor</fullName>
    </recommendedName>
</protein>
<name>A0A0S2T9N6_9GAMM</name>
<dbReference type="InterPro" id="IPR000838">
    <property type="entry name" value="RNA_pol_sigma70_ECF_CS"/>
</dbReference>
<dbReference type="PROSITE" id="PS01063">
    <property type="entry name" value="SIGMA70_ECF"/>
    <property type="match status" value="1"/>
</dbReference>
<dbReference type="STRING" id="1748243.Tel_01155"/>
<dbReference type="Gene3D" id="1.10.10.10">
    <property type="entry name" value="Winged helix-like DNA-binding domain superfamily/Winged helix DNA-binding domain"/>
    <property type="match status" value="1"/>
</dbReference>
<dbReference type="KEGG" id="tee:Tel_01155"/>
<dbReference type="InterPro" id="IPR039425">
    <property type="entry name" value="RNA_pol_sigma-70-like"/>
</dbReference>
<keyword evidence="9" id="KW-1185">Reference proteome</keyword>
<dbReference type="GO" id="GO:0016987">
    <property type="term" value="F:sigma factor activity"/>
    <property type="evidence" value="ECO:0007669"/>
    <property type="project" value="UniProtKB-KW"/>
</dbReference>
<evidence type="ECO:0000256" key="1">
    <source>
        <dbReference type="ARBA" id="ARBA00010641"/>
    </source>
</evidence>
<sequence>MTPLSDPGRWPDLYGDALYRHAYFRLRDEMLAEELVQETFLAALKARQRFAGNSSEKTWLIGILKHKIIDHLRKAMREQPQNEVARQLDDIQLESFDGKGHWKFDVKRWSDPDAALEQERFWRALEACVARLPGRMASLFILREIDGLDSDSICKELALSSTNNLWTLLSRMRMRLRQCLSLTWFGDTQDG</sequence>
<dbReference type="PANTHER" id="PTHR43133:SF8">
    <property type="entry name" value="RNA POLYMERASE SIGMA FACTOR HI_1459-RELATED"/>
    <property type="match status" value="1"/>
</dbReference>
<dbReference type="Pfam" id="PF04542">
    <property type="entry name" value="Sigma70_r2"/>
    <property type="match status" value="1"/>
</dbReference>
<evidence type="ECO:0000256" key="6">
    <source>
        <dbReference type="RuleBase" id="RU000716"/>
    </source>
</evidence>
<gene>
    <name evidence="8" type="ORF">Tel_01155</name>
</gene>
<dbReference type="InterPro" id="IPR013325">
    <property type="entry name" value="RNA_pol_sigma_r2"/>
</dbReference>
<accession>A0A0S2T9N6</accession>
<dbReference type="InterPro" id="IPR014289">
    <property type="entry name" value="RNA_pol_sigma-24-rel"/>
</dbReference>
<evidence type="ECO:0000313" key="9">
    <source>
        <dbReference type="Proteomes" id="UP000055136"/>
    </source>
</evidence>
<evidence type="ECO:0000313" key="8">
    <source>
        <dbReference type="EMBL" id="ALP51856.1"/>
    </source>
</evidence>
<dbReference type="AlphaFoldDB" id="A0A0S2T9N6"/>
<evidence type="ECO:0000259" key="7">
    <source>
        <dbReference type="Pfam" id="PF04542"/>
    </source>
</evidence>
<dbReference type="NCBIfam" id="TIGR02937">
    <property type="entry name" value="sigma70-ECF"/>
    <property type="match status" value="1"/>
</dbReference>